<dbReference type="AlphaFoldDB" id="A0A0D2CEU4"/>
<evidence type="ECO:0000313" key="2">
    <source>
        <dbReference type="Proteomes" id="UP000054466"/>
    </source>
</evidence>
<dbReference type="VEuPathDB" id="FungiDB:PV07_12554"/>
<accession>A0A0D2CEU4</accession>
<dbReference type="RefSeq" id="XP_016242265.1">
    <property type="nucleotide sequence ID" value="XM_016400090.1"/>
</dbReference>
<keyword evidence="2" id="KW-1185">Reference proteome</keyword>
<gene>
    <name evidence="1" type="ORF">PV07_12554</name>
</gene>
<proteinExistence type="predicted"/>
<dbReference type="Proteomes" id="UP000054466">
    <property type="component" value="Unassembled WGS sequence"/>
</dbReference>
<dbReference type="EMBL" id="KN847053">
    <property type="protein sequence ID" value="KIW22049.1"/>
    <property type="molecule type" value="Genomic_DNA"/>
</dbReference>
<protein>
    <submittedName>
        <fullName evidence="1">Uncharacterized protein</fullName>
    </submittedName>
</protein>
<dbReference type="HOGENOM" id="CLU_2049434_0_0_1"/>
<name>A0A0D2CEU4_9EURO</name>
<reference evidence="1 2" key="1">
    <citation type="submission" date="2015-01" db="EMBL/GenBank/DDBJ databases">
        <title>The Genome Sequence of Cladophialophora immunda CBS83496.</title>
        <authorList>
            <consortium name="The Broad Institute Genomics Platform"/>
            <person name="Cuomo C."/>
            <person name="de Hoog S."/>
            <person name="Gorbushina A."/>
            <person name="Stielow B."/>
            <person name="Teixiera M."/>
            <person name="Abouelleil A."/>
            <person name="Chapman S.B."/>
            <person name="Priest M."/>
            <person name="Young S.K."/>
            <person name="Wortman J."/>
            <person name="Nusbaum C."/>
            <person name="Birren B."/>
        </authorList>
    </citation>
    <scope>NUCLEOTIDE SEQUENCE [LARGE SCALE GENOMIC DNA]</scope>
    <source>
        <strain evidence="1 2">CBS 83496</strain>
    </source>
</reference>
<evidence type="ECO:0000313" key="1">
    <source>
        <dbReference type="EMBL" id="KIW22049.1"/>
    </source>
</evidence>
<dbReference type="OrthoDB" id="4851849at2759"/>
<organism evidence="1 2">
    <name type="scientific">Cladophialophora immunda</name>
    <dbReference type="NCBI Taxonomy" id="569365"/>
    <lineage>
        <taxon>Eukaryota</taxon>
        <taxon>Fungi</taxon>
        <taxon>Dikarya</taxon>
        <taxon>Ascomycota</taxon>
        <taxon>Pezizomycotina</taxon>
        <taxon>Eurotiomycetes</taxon>
        <taxon>Chaetothyriomycetidae</taxon>
        <taxon>Chaetothyriales</taxon>
        <taxon>Herpotrichiellaceae</taxon>
        <taxon>Cladophialophora</taxon>
    </lineage>
</organism>
<sequence length="120" mass="13502">MDIGFSDNPWRSLDRVAFCENAILLEVKSQSQGKAHITRSKDIVMARPWRDEQSLRNFLNDAALVAAGPGGKDNVVATCLEWETTHKLCLRVARNEGFDEKACNQLQHHESLEGLIRPSQ</sequence>
<dbReference type="GeneID" id="27351748"/>